<keyword evidence="3" id="KW-0444">Lipid biosynthesis</keyword>
<dbReference type="NCBIfam" id="TIGR01830">
    <property type="entry name" value="3oxo_ACP_reduc"/>
    <property type="match status" value="1"/>
</dbReference>
<sequence>MFSLEGKTALVTGASGGLGAAIARALHAQGAELVLSGTREAALAEVAASLGDRVHVCAANLSVAAEADALVGKAEALLGKPLDILVNNAGLTRDGLIIRMKDEDWSQVLTVDLESPFRLCRAALKGMLRRRAGRIINIASIVGVTGNGGQANYSAAKAGMIGMTKSLAQEAGSRGVTVNVIAPGFVETAMTAVLPEAQRDKLLGSIPLGRMGKPEDIAAAAVYLASEEAGWVTGMTMNVNGGMAMP</sequence>
<dbReference type="GO" id="GO:0004316">
    <property type="term" value="F:3-oxoacyl-[acyl-carrier-protein] reductase (NADPH) activity"/>
    <property type="evidence" value="ECO:0007669"/>
    <property type="project" value="UniProtKB-EC"/>
</dbReference>
<dbReference type="Pfam" id="PF13561">
    <property type="entry name" value="adh_short_C2"/>
    <property type="match status" value="1"/>
</dbReference>
<keyword evidence="2 3" id="KW-0560">Oxidoreductase</keyword>
<dbReference type="RefSeq" id="WP_222547007.1">
    <property type="nucleotide sequence ID" value="NZ_BAPW01000015.1"/>
</dbReference>
<keyword evidence="3" id="KW-0521">NADP</keyword>
<dbReference type="InterPro" id="IPR002347">
    <property type="entry name" value="SDR_fam"/>
</dbReference>
<dbReference type="SMART" id="SM00822">
    <property type="entry name" value="PKS_KR"/>
    <property type="match status" value="1"/>
</dbReference>
<comment type="caution">
    <text evidence="5">The sequence shown here is derived from an EMBL/GenBank/DDBJ whole genome shotgun (WGS) entry which is preliminary data.</text>
</comment>
<dbReference type="CDD" id="cd05333">
    <property type="entry name" value="BKR_SDR_c"/>
    <property type="match status" value="1"/>
</dbReference>
<dbReference type="InterPro" id="IPR036291">
    <property type="entry name" value="NAD(P)-bd_dom_sf"/>
</dbReference>
<comment type="similarity">
    <text evidence="1 3">Belongs to the short-chain dehydrogenases/reductases (SDR) family.</text>
</comment>
<keyword evidence="3" id="KW-0443">Lipid metabolism</keyword>
<comment type="catalytic activity">
    <reaction evidence="3">
        <text>a (3R)-hydroxyacyl-[ACP] + NADP(+) = a 3-oxoacyl-[ACP] + NADPH + H(+)</text>
        <dbReference type="Rhea" id="RHEA:17397"/>
        <dbReference type="Rhea" id="RHEA-COMP:9916"/>
        <dbReference type="Rhea" id="RHEA-COMP:9945"/>
        <dbReference type="ChEBI" id="CHEBI:15378"/>
        <dbReference type="ChEBI" id="CHEBI:57783"/>
        <dbReference type="ChEBI" id="CHEBI:58349"/>
        <dbReference type="ChEBI" id="CHEBI:78776"/>
        <dbReference type="ChEBI" id="CHEBI:78827"/>
        <dbReference type="EC" id="1.1.1.100"/>
    </reaction>
</comment>
<dbReference type="NCBIfam" id="NF005559">
    <property type="entry name" value="PRK07231.1"/>
    <property type="match status" value="1"/>
</dbReference>
<dbReference type="PANTHER" id="PTHR42879">
    <property type="entry name" value="3-OXOACYL-(ACYL-CARRIER-PROTEIN) REDUCTASE"/>
    <property type="match status" value="1"/>
</dbReference>
<dbReference type="PROSITE" id="PS00061">
    <property type="entry name" value="ADH_SHORT"/>
    <property type="match status" value="1"/>
</dbReference>
<accession>A0ABT1CHX9</accession>
<proteinExistence type="inferred from homology"/>
<dbReference type="EMBL" id="JAMXQU010000007">
    <property type="protein sequence ID" value="MCO6160475.1"/>
    <property type="molecule type" value="Genomic_DNA"/>
</dbReference>
<evidence type="ECO:0000259" key="4">
    <source>
        <dbReference type="SMART" id="SM00822"/>
    </source>
</evidence>
<feature type="domain" description="Ketoreductase" evidence="4">
    <location>
        <begin position="7"/>
        <end position="189"/>
    </location>
</feature>
<comment type="subunit">
    <text evidence="3">Homotetramer.</text>
</comment>
<keyword evidence="3" id="KW-0275">Fatty acid biosynthesis</keyword>
<organism evidence="5 6">
    <name type="scientific">Asaia lannensis NBRC 102526</name>
    <dbReference type="NCBI Taxonomy" id="1307926"/>
    <lineage>
        <taxon>Bacteria</taxon>
        <taxon>Pseudomonadati</taxon>
        <taxon>Pseudomonadota</taxon>
        <taxon>Alphaproteobacteria</taxon>
        <taxon>Acetobacterales</taxon>
        <taxon>Acetobacteraceae</taxon>
        <taxon>Asaia</taxon>
    </lineage>
</organism>
<evidence type="ECO:0000313" key="5">
    <source>
        <dbReference type="EMBL" id="MCO6160475.1"/>
    </source>
</evidence>
<evidence type="ECO:0000256" key="3">
    <source>
        <dbReference type="RuleBase" id="RU366074"/>
    </source>
</evidence>
<evidence type="ECO:0000256" key="2">
    <source>
        <dbReference type="ARBA" id="ARBA00023002"/>
    </source>
</evidence>
<evidence type="ECO:0000256" key="1">
    <source>
        <dbReference type="ARBA" id="ARBA00006484"/>
    </source>
</evidence>
<reference evidence="5 6" key="1">
    <citation type="submission" date="2022-06" db="EMBL/GenBank/DDBJ databases">
        <title>Whole-genome of Asaia lannensis strain LMG 27011T.</title>
        <authorList>
            <person name="Sombolestani A."/>
        </authorList>
    </citation>
    <scope>NUCLEOTIDE SEQUENCE [LARGE SCALE GENOMIC DNA]</scope>
    <source>
        <strain evidence="5 6">NBRC 102526</strain>
    </source>
</reference>
<protein>
    <recommendedName>
        <fullName evidence="3">3-oxoacyl-[acyl-carrier-protein] reductase</fullName>
        <ecNumber evidence="3">1.1.1.100</ecNumber>
    </recommendedName>
</protein>
<name>A0ABT1CHX9_9PROT</name>
<dbReference type="InterPro" id="IPR020904">
    <property type="entry name" value="Sc_DH/Rdtase_CS"/>
</dbReference>
<dbReference type="Gene3D" id="3.40.50.720">
    <property type="entry name" value="NAD(P)-binding Rossmann-like Domain"/>
    <property type="match status" value="1"/>
</dbReference>
<dbReference type="SUPFAM" id="SSF51735">
    <property type="entry name" value="NAD(P)-binding Rossmann-fold domains"/>
    <property type="match status" value="1"/>
</dbReference>
<dbReference type="Proteomes" id="UP001523401">
    <property type="component" value="Unassembled WGS sequence"/>
</dbReference>
<keyword evidence="6" id="KW-1185">Reference proteome</keyword>
<dbReference type="PRINTS" id="PR00081">
    <property type="entry name" value="GDHRDH"/>
</dbReference>
<gene>
    <name evidence="5" type="primary">fabG</name>
    <name evidence="5" type="ORF">NF685_10590</name>
</gene>
<dbReference type="NCBIfam" id="NF009466">
    <property type="entry name" value="PRK12826.1-2"/>
    <property type="match status" value="1"/>
</dbReference>
<dbReference type="PRINTS" id="PR00080">
    <property type="entry name" value="SDRFAMILY"/>
</dbReference>
<dbReference type="InterPro" id="IPR050259">
    <property type="entry name" value="SDR"/>
</dbReference>
<dbReference type="PANTHER" id="PTHR42879:SF2">
    <property type="entry name" value="3-OXOACYL-[ACYL-CARRIER-PROTEIN] REDUCTASE FABG"/>
    <property type="match status" value="1"/>
</dbReference>
<comment type="pathway">
    <text evidence="3">Lipid metabolism; fatty acid biosynthesis.</text>
</comment>
<keyword evidence="3" id="KW-0276">Fatty acid metabolism</keyword>
<dbReference type="InterPro" id="IPR057326">
    <property type="entry name" value="KR_dom"/>
</dbReference>
<dbReference type="InterPro" id="IPR011284">
    <property type="entry name" value="3oxo_ACP_reduc"/>
</dbReference>
<dbReference type="EC" id="1.1.1.100" evidence="3"/>
<evidence type="ECO:0000313" key="6">
    <source>
        <dbReference type="Proteomes" id="UP001523401"/>
    </source>
</evidence>
<comment type="function">
    <text evidence="3">Catalyzes the NADPH-dependent reduction of beta-ketoacyl-ACP substrates to beta-hydroxyacyl-ACP products, the first reductive step in the elongation cycle of fatty acid biosynthesis.</text>
</comment>